<comment type="similarity">
    <text evidence="1 5">Belongs to the flavin oxidoreductase frp family.</text>
</comment>
<evidence type="ECO:0000256" key="2">
    <source>
        <dbReference type="ARBA" id="ARBA00022630"/>
    </source>
</evidence>
<keyword evidence="3 5" id="KW-0288">FMN</keyword>
<dbReference type="InterPro" id="IPR000415">
    <property type="entry name" value="Nitroreductase-like"/>
</dbReference>
<evidence type="ECO:0000256" key="1">
    <source>
        <dbReference type="ARBA" id="ARBA00008366"/>
    </source>
</evidence>
<dbReference type="PANTHER" id="PTHR43425">
    <property type="entry name" value="OXYGEN-INSENSITIVE NADPH NITROREDUCTASE"/>
    <property type="match status" value="1"/>
</dbReference>
<keyword evidence="5" id="KW-0521">NADP</keyword>
<gene>
    <name evidence="7" type="ORF">GCM10007350_32910</name>
</gene>
<keyword evidence="2 5" id="KW-0285">Flavoprotein</keyword>
<feature type="domain" description="Nitroreductase" evidence="6">
    <location>
        <begin position="31"/>
        <end position="185"/>
    </location>
</feature>
<protein>
    <submittedName>
        <fullName evidence="7">NADPH-dependent oxidoreductase</fullName>
    </submittedName>
</protein>
<dbReference type="PIRSF" id="PIRSF005426">
    <property type="entry name" value="Frp"/>
    <property type="match status" value="1"/>
</dbReference>
<proteinExistence type="inferred from homology"/>
<evidence type="ECO:0000313" key="7">
    <source>
        <dbReference type="EMBL" id="GHD68181.1"/>
    </source>
</evidence>
<dbReference type="InterPro" id="IPR016446">
    <property type="entry name" value="Flavin_OxRdtase_Frp"/>
</dbReference>
<comment type="caution">
    <text evidence="7">The sequence shown here is derived from an EMBL/GenBank/DDBJ whole genome shotgun (WGS) entry which is preliminary data.</text>
</comment>
<dbReference type="SUPFAM" id="SSF55469">
    <property type="entry name" value="FMN-dependent nitroreductase-like"/>
    <property type="match status" value="1"/>
</dbReference>
<dbReference type="InterPro" id="IPR029479">
    <property type="entry name" value="Nitroreductase"/>
</dbReference>
<evidence type="ECO:0000256" key="4">
    <source>
        <dbReference type="ARBA" id="ARBA00023002"/>
    </source>
</evidence>
<accession>A0ABQ3H667</accession>
<evidence type="ECO:0000256" key="3">
    <source>
        <dbReference type="ARBA" id="ARBA00022643"/>
    </source>
</evidence>
<dbReference type="RefSeq" id="WP_189462017.1">
    <property type="nucleotide sequence ID" value="NZ_BMYO01000010.1"/>
</dbReference>
<organism evidence="7 8">
    <name type="scientific">Jeongeupia chitinilytica</name>
    <dbReference type="NCBI Taxonomy" id="1041641"/>
    <lineage>
        <taxon>Bacteria</taxon>
        <taxon>Pseudomonadati</taxon>
        <taxon>Pseudomonadota</taxon>
        <taxon>Betaproteobacteria</taxon>
        <taxon>Neisseriales</taxon>
        <taxon>Chitinibacteraceae</taxon>
        <taxon>Jeongeupia</taxon>
    </lineage>
</organism>
<sequence>MSALFQLLHARYGSEQDVRVDGNAVLESLLAHRSVRAFLPDALPAGTLETLVAAAQSAASSSNLQAWSVVAVEDRERRYRFADWTGGQQHIRDAPLLLVWLADLSRLERLGAQLGEPVAGLDYLDSFLMGVIDAALAAQNVVTAAESLGLGTVYIGAIRNQLDKVAAELGLPAKVAPVFGVVIGHPDPTRPSAVKPRLPQTAVLHRERYAVSPQQAAVADYDAVMRRFYTAQGLPPQPWSAHSVARVRGPETLYGRDRLRAQIEALGFLIDN</sequence>
<dbReference type="Gene3D" id="3.40.109.10">
    <property type="entry name" value="NADH Oxidase"/>
    <property type="match status" value="1"/>
</dbReference>
<keyword evidence="4 5" id="KW-0560">Oxidoreductase</keyword>
<dbReference type="Pfam" id="PF00881">
    <property type="entry name" value="Nitroreductase"/>
    <property type="match status" value="1"/>
</dbReference>
<keyword evidence="8" id="KW-1185">Reference proteome</keyword>
<dbReference type="EMBL" id="BMYO01000010">
    <property type="protein sequence ID" value="GHD68181.1"/>
    <property type="molecule type" value="Genomic_DNA"/>
</dbReference>
<name>A0ABQ3H667_9NEIS</name>
<dbReference type="Proteomes" id="UP000604737">
    <property type="component" value="Unassembled WGS sequence"/>
</dbReference>
<reference evidence="8" key="1">
    <citation type="journal article" date="2019" name="Int. J. Syst. Evol. Microbiol.">
        <title>The Global Catalogue of Microorganisms (GCM) 10K type strain sequencing project: providing services to taxonomists for standard genome sequencing and annotation.</title>
        <authorList>
            <consortium name="The Broad Institute Genomics Platform"/>
            <consortium name="The Broad Institute Genome Sequencing Center for Infectious Disease"/>
            <person name="Wu L."/>
            <person name="Ma J."/>
        </authorList>
    </citation>
    <scope>NUCLEOTIDE SEQUENCE [LARGE SCALE GENOMIC DNA]</scope>
    <source>
        <strain evidence="8">KCTC 23701</strain>
    </source>
</reference>
<evidence type="ECO:0000256" key="5">
    <source>
        <dbReference type="PIRNR" id="PIRNR005426"/>
    </source>
</evidence>
<dbReference type="CDD" id="cd02146">
    <property type="entry name" value="NfsA-like"/>
    <property type="match status" value="1"/>
</dbReference>
<evidence type="ECO:0000313" key="8">
    <source>
        <dbReference type="Proteomes" id="UP000604737"/>
    </source>
</evidence>
<evidence type="ECO:0000259" key="6">
    <source>
        <dbReference type="Pfam" id="PF00881"/>
    </source>
</evidence>
<dbReference type="PANTHER" id="PTHR43425:SF2">
    <property type="entry name" value="OXYGEN-INSENSITIVE NADPH NITROREDUCTASE"/>
    <property type="match status" value="1"/>
</dbReference>